<evidence type="ECO:0000256" key="1">
    <source>
        <dbReference type="SAM" id="SignalP"/>
    </source>
</evidence>
<keyword evidence="3" id="KW-1185">Reference proteome</keyword>
<dbReference type="InterPro" id="IPR010870">
    <property type="entry name" value="Porin_O/P"/>
</dbReference>
<sequence length="389" mass="44508">MKLFYFTLALATCAVMAQAQSFDGSKIGNGLRFVDKDSTFSTQINLRFQTQYLGLYDFDSEEYADQFLIRRYRLKFKGFLYDPRIEYKIELGLSNRDQGSFYNENSGAANIVLDAALKWHFRKNWHLWVGQTKLPGNRERVISSGALQFTERSQLNNRYTLDRDIGIQLHHEHTIGQMVLREIASISMGEGRNVTISNSSNGYDYTVRGEILPFGKFKKKGDYFGSDLMREPKPKLSIGVTYDFNDNNNRERGQLGRFLNTEVDFSTLFIDAMFKYNGFSMMSEYGIRTILDGPHDGIDETGTTRYYYTGEAFNISAGYLLKNNLEFAGRYVYNAPESESIGDKENIYTLNVSKFIAGHTLKIQASASYIDNYTADDALLFIAQMEIGF</sequence>
<protein>
    <submittedName>
        <fullName evidence="2">OprO/OprP family phosphate-selective porin</fullName>
    </submittedName>
</protein>
<keyword evidence="1" id="KW-0732">Signal</keyword>
<reference evidence="2" key="1">
    <citation type="submission" date="2022-10" db="EMBL/GenBank/DDBJ databases">
        <title>Comparative genomics and taxonomic characterization of three novel marine species of genus Reichenbachiella exhibiting antioxidant and polysaccharide degradation activities.</title>
        <authorList>
            <person name="Muhammad N."/>
            <person name="Lee Y.-J."/>
            <person name="Ko J."/>
            <person name="Kim S.-G."/>
        </authorList>
    </citation>
    <scope>NUCLEOTIDE SEQUENCE</scope>
    <source>
        <strain evidence="2">Wsw4-B4</strain>
    </source>
</reference>
<feature type="signal peptide" evidence="1">
    <location>
        <begin position="1"/>
        <end position="19"/>
    </location>
</feature>
<dbReference type="Pfam" id="PF07396">
    <property type="entry name" value="Porin_O_P"/>
    <property type="match status" value="1"/>
</dbReference>
<organism evidence="2 3">
    <name type="scientific">Reichenbachiella carrageenanivorans</name>
    <dbReference type="NCBI Taxonomy" id="2979869"/>
    <lineage>
        <taxon>Bacteria</taxon>
        <taxon>Pseudomonadati</taxon>
        <taxon>Bacteroidota</taxon>
        <taxon>Cytophagia</taxon>
        <taxon>Cytophagales</taxon>
        <taxon>Reichenbachiellaceae</taxon>
        <taxon>Reichenbachiella</taxon>
    </lineage>
</organism>
<evidence type="ECO:0000313" key="2">
    <source>
        <dbReference type="EMBL" id="UXX78477.1"/>
    </source>
</evidence>
<dbReference type="Gene3D" id="2.40.160.10">
    <property type="entry name" value="Porin"/>
    <property type="match status" value="1"/>
</dbReference>
<dbReference type="EMBL" id="CP106735">
    <property type="protein sequence ID" value="UXX78477.1"/>
    <property type="molecule type" value="Genomic_DNA"/>
</dbReference>
<proteinExistence type="predicted"/>
<feature type="chain" id="PRO_5047194359" evidence="1">
    <location>
        <begin position="20"/>
        <end position="389"/>
    </location>
</feature>
<accession>A0ABY6CX25</accession>
<dbReference type="RefSeq" id="WP_263050222.1">
    <property type="nucleotide sequence ID" value="NZ_CP106735.1"/>
</dbReference>
<name>A0ABY6CX25_9BACT</name>
<gene>
    <name evidence="2" type="ORF">N7E81_14035</name>
</gene>
<dbReference type="Proteomes" id="UP001062165">
    <property type="component" value="Chromosome"/>
</dbReference>
<evidence type="ECO:0000313" key="3">
    <source>
        <dbReference type="Proteomes" id="UP001062165"/>
    </source>
</evidence>
<dbReference type="InterPro" id="IPR023614">
    <property type="entry name" value="Porin_dom_sf"/>
</dbReference>
<dbReference type="SUPFAM" id="SSF56935">
    <property type="entry name" value="Porins"/>
    <property type="match status" value="1"/>
</dbReference>